<evidence type="ECO:0008006" key="5">
    <source>
        <dbReference type="Google" id="ProtNLM"/>
    </source>
</evidence>
<proteinExistence type="predicted"/>
<feature type="compositionally biased region" description="Low complexity" evidence="1">
    <location>
        <begin position="143"/>
        <end position="187"/>
    </location>
</feature>
<evidence type="ECO:0000256" key="2">
    <source>
        <dbReference type="SAM" id="SignalP"/>
    </source>
</evidence>
<dbReference type="EMBL" id="CP126980">
    <property type="protein sequence ID" value="WIM93929.1"/>
    <property type="molecule type" value="Genomic_DNA"/>
</dbReference>
<accession>A0ABY8WC01</accession>
<feature type="chain" id="PRO_5046055459" description="DUF5666 domain-containing protein" evidence="2">
    <location>
        <begin position="30"/>
        <end position="202"/>
    </location>
</feature>
<dbReference type="Proteomes" id="UP001240150">
    <property type="component" value="Chromosome"/>
</dbReference>
<keyword evidence="2" id="KW-0732">Signal</keyword>
<dbReference type="RefSeq" id="WP_284915132.1">
    <property type="nucleotide sequence ID" value="NZ_CP126980.1"/>
</dbReference>
<reference evidence="3 4" key="1">
    <citation type="submission" date="2023-06" db="EMBL/GenBank/DDBJ databases">
        <authorList>
            <person name="Yushchuk O."/>
            <person name="Binda E."/>
            <person name="Ruckert-Reed C."/>
            <person name="Fedorenko V."/>
            <person name="Kalinowski J."/>
            <person name="Marinelli F."/>
        </authorList>
    </citation>
    <scope>NUCLEOTIDE SEQUENCE [LARGE SCALE GENOMIC DNA]</scope>
    <source>
        <strain evidence="3 4">NRRL 3884</strain>
    </source>
</reference>
<gene>
    <name evidence="3" type="ORF">ACTOB_005923</name>
</gene>
<keyword evidence="4" id="KW-1185">Reference proteome</keyword>
<name>A0ABY8WC01_9ACTN</name>
<feature type="region of interest" description="Disordered" evidence="1">
    <location>
        <begin position="134"/>
        <end position="202"/>
    </location>
</feature>
<feature type="signal peptide" evidence="2">
    <location>
        <begin position="1"/>
        <end position="29"/>
    </location>
</feature>
<evidence type="ECO:0000313" key="3">
    <source>
        <dbReference type="EMBL" id="WIM93929.1"/>
    </source>
</evidence>
<sequence length="202" mass="19854">MRMRRLAAVVAMAAAVTLPVASTGVAAYAAKPSAAPSSHKKAPVKPAPVKKVKVAFTASGKVTKADATSVTVAVKGGTRDVKGRTVTIGVPSTARVLLNGKKVAVSALAAGYQITVSGTYVDAVYTATKVEASGKVVKPTPAPSASTSPAPTPAPSASTPGAEPSDEPSAAPTEAAPAEGESPAPDDSPSETSQPAEETPAA</sequence>
<evidence type="ECO:0000313" key="4">
    <source>
        <dbReference type="Proteomes" id="UP001240150"/>
    </source>
</evidence>
<evidence type="ECO:0000256" key="1">
    <source>
        <dbReference type="SAM" id="MobiDB-lite"/>
    </source>
</evidence>
<organism evidence="3 4">
    <name type="scientific">Actinoplanes oblitus</name>
    <dbReference type="NCBI Taxonomy" id="3040509"/>
    <lineage>
        <taxon>Bacteria</taxon>
        <taxon>Bacillati</taxon>
        <taxon>Actinomycetota</taxon>
        <taxon>Actinomycetes</taxon>
        <taxon>Micromonosporales</taxon>
        <taxon>Micromonosporaceae</taxon>
        <taxon>Actinoplanes</taxon>
    </lineage>
</organism>
<protein>
    <recommendedName>
        <fullName evidence="5">DUF5666 domain-containing protein</fullName>
    </recommendedName>
</protein>